<accession>A0A1A8A3S8</accession>
<evidence type="ECO:0000313" key="1">
    <source>
        <dbReference type="EMBL" id="SBP49767.1"/>
    </source>
</evidence>
<dbReference type="GO" id="GO:0003676">
    <property type="term" value="F:nucleic acid binding"/>
    <property type="evidence" value="ECO:0007669"/>
    <property type="project" value="InterPro"/>
</dbReference>
<dbReference type="Gene3D" id="3.30.420.10">
    <property type="entry name" value="Ribonuclease H-like superfamily/Ribonuclease H"/>
    <property type="match status" value="1"/>
</dbReference>
<reference evidence="1" key="1">
    <citation type="submission" date="2016-05" db="EMBL/GenBank/DDBJ databases">
        <authorList>
            <person name="Lavstsen T."/>
            <person name="Jespersen J.S."/>
        </authorList>
    </citation>
    <scope>NUCLEOTIDE SEQUENCE</scope>
    <source>
        <tissue evidence="1">Brain</tissue>
    </source>
</reference>
<dbReference type="EMBL" id="HADY01011282">
    <property type="protein sequence ID" value="SBP49767.1"/>
    <property type="molecule type" value="Transcribed_RNA"/>
</dbReference>
<dbReference type="AlphaFoldDB" id="A0A1A8A3S8"/>
<dbReference type="InterPro" id="IPR012337">
    <property type="entry name" value="RNaseH-like_sf"/>
</dbReference>
<protein>
    <submittedName>
        <fullName evidence="1">Uncharacterized protein</fullName>
    </submittedName>
</protein>
<dbReference type="SUPFAM" id="SSF53098">
    <property type="entry name" value="Ribonuclease H-like"/>
    <property type="match status" value="1"/>
</dbReference>
<sequence length="146" mass="16106">MWWSLSFLGRGRGDWQAEDFGDCLGSKCGYNLQMFTDGSKDPVSSRVAMGLVIPYLDYSYRCRIQDHSSEFTADLVAVLCPLRRMEEHVPACSIICSDSTATLEALSETSCRSGPDLLASIGMLLHKLSTQGCEVCFVWIPAHVGM</sequence>
<reference evidence="1" key="2">
    <citation type="submission" date="2016-06" db="EMBL/GenBank/DDBJ databases">
        <title>The genome of a short-lived fish provides insights into sex chromosome evolution and the genetic control of aging.</title>
        <authorList>
            <person name="Reichwald K."/>
            <person name="Felder M."/>
            <person name="Petzold A."/>
            <person name="Koch P."/>
            <person name="Groth M."/>
            <person name="Platzer M."/>
        </authorList>
    </citation>
    <scope>NUCLEOTIDE SEQUENCE</scope>
    <source>
        <tissue evidence="1">Brain</tissue>
    </source>
</reference>
<proteinExistence type="predicted"/>
<dbReference type="CDD" id="cd09276">
    <property type="entry name" value="Rnase_HI_RT_non_LTR"/>
    <property type="match status" value="1"/>
</dbReference>
<organism evidence="1">
    <name type="scientific">Nothobranchius furzeri</name>
    <name type="common">Turquoise killifish</name>
    <dbReference type="NCBI Taxonomy" id="105023"/>
    <lineage>
        <taxon>Eukaryota</taxon>
        <taxon>Metazoa</taxon>
        <taxon>Chordata</taxon>
        <taxon>Craniata</taxon>
        <taxon>Vertebrata</taxon>
        <taxon>Euteleostomi</taxon>
        <taxon>Actinopterygii</taxon>
        <taxon>Neopterygii</taxon>
        <taxon>Teleostei</taxon>
        <taxon>Neoteleostei</taxon>
        <taxon>Acanthomorphata</taxon>
        <taxon>Ovalentaria</taxon>
        <taxon>Atherinomorphae</taxon>
        <taxon>Cyprinodontiformes</taxon>
        <taxon>Nothobranchiidae</taxon>
        <taxon>Nothobranchius</taxon>
    </lineage>
</organism>
<gene>
    <name evidence="1" type="primary">IscW_ISCW020342</name>
</gene>
<dbReference type="InterPro" id="IPR036397">
    <property type="entry name" value="RNaseH_sf"/>
</dbReference>
<name>A0A1A8A3S8_NOTFU</name>